<evidence type="ECO:0000313" key="8">
    <source>
        <dbReference type="EMBL" id="PCI27255.1"/>
    </source>
</evidence>
<evidence type="ECO:0000256" key="5">
    <source>
        <dbReference type="PROSITE-ProRule" id="PRU01248"/>
    </source>
</evidence>
<evidence type="ECO:0000259" key="6">
    <source>
        <dbReference type="PROSITE" id="PS51898"/>
    </source>
</evidence>
<dbReference type="Pfam" id="PF00589">
    <property type="entry name" value="Phage_integrase"/>
    <property type="match status" value="1"/>
</dbReference>
<reference evidence="9" key="1">
    <citation type="submission" date="2017-08" db="EMBL/GenBank/DDBJ databases">
        <title>A dynamic microbial community with high functional redundancy inhabits the cold, oxic subseafloor aquifer.</title>
        <authorList>
            <person name="Tully B.J."/>
            <person name="Wheat C.G."/>
            <person name="Glazer B.T."/>
            <person name="Huber J.A."/>
        </authorList>
    </citation>
    <scope>NUCLEOTIDE SEQUENCE [LARGE SCALE GENOMIC DNA]</scope>
</reference>
<keyword evidence="4" id="KW-0233">DNA recombination</keyword>
<dbReference type="InterPro" id="IPR011010">
    <property type="entry name" value="DNA_brk_join_enz"/>
</dbReference>
<accession>A0A2A4T278</accession>
<dbReference type="InterPro" id="IPR010998">
    <property type="entry name" value="Integrase_recombinase_N"/>
</dbReference>
<dbReference type="InterPro" id="IPR013762">
    <property type="entry name" value="Integrase-like_cat_sf"/>
</dbReference>
<gene>
    <name evidence="8" type="ORF">COB67_08865</name>
</gene>
<dbReference type="Gene3D" id="1.10.443.10">
    <property type="entry name" value="Intergrase catalytic core"/>
    <property type="match status" value="1"/>
</dbReference>
<keyword evidence="2" id="KW-0229">DNA integration</keyword>
<dbReference type="PROSITE" id="PS51898">
    <property type="entry name" value="TYR_RECOMBINASE"/>
    <property type="match status" value="1"/>
</dbReference>
<organism evidence="8 9">
    <name type="scientific">SAR324 cluster bacterium</name>
    <dbReference type="NCBI Taxonomy" id="2024889"/>
    <lineage>
        <taxon>Bacteria</taxon>
        <taxon>Deltaproteobacteria</taxon>
        <taxon>SAR324 cluster</taxon>
    </lineage>
</organism>
<dbReference type="Pfam" id="PF14659">
    <property type="entry name" value="Phage_int_SAM_3"/>
    <property type="match status" value="1"/>
</dbReference>
<dbReference type="Gene3D" id="1.10.150.130">
    <property type="match status" value="1"/>
</dbReference>
<evidence type="ECO:0000256" key="4">
    <source>
        <dbReference type="ARBA" id="ARBA00023172"/>
    </source>
</evidence>
<keyword evidence="3 5" id="KW-0238">DNA-binding</keyword>
<evidence type="ECO:0000259" key="7">
    <source>
        <dbReference type="PROSITE" id="PS51900"/>
    </source>
</evidence>
<comment type="similarity">
    <text evidence="1">Belongs to the 'phage' integrase family.</text>
</comment>
<feature type="domain" description="Core-binding (CB)" evidence="7">
    <location>
        <begin position="2"/>
        <end position="82"/>
    </location>
</feature>
<dbReference type="GO" id="GO:0003677">
    <property type="term" value="F:DNA binding"/>
    <property type="evidence" value="ECO:0007669"/>
    <property type="project" value="UniProtKB-UniRule"/>
</dbReference>
<evidence type="ECO:0000256" key="2">
    <source>
        <dbReference type="ARBA" id="ARBA00022908"/>
    </source>
</evidence>
<evidence type="ECO:0000313" key="9">
    <source>
        <dbReference type="Proteomes" id="UP000218113"/>
    </source>
</evidence>
<protein>
    <submittedName>
        <fullName evidence="8">Site-specific integrase</fullName>
    </submittedName>
</protein>
<dbReference type="InterPro" id="IPR004107">
    <property type="entry name" value="Integrase_SAM-like_N"/>
</dbReference>
<dbReference type="PROSITE" id="PS51900">
    <property type="entry name" value="CB"/>
    <property type="match status" value="1"/>
</dbReference>
<name>A0A2A4T278_9DELT</name>
<dbReference type="Proteomes" id="UP000218113">
    <property type="component" value="Unassembled WGS sequence"/>
</dbReference>
<feature type="domain" description="Tyr recombinase" evidence="6">
    <location>
        <begin position="103"/>
        <end position="293"/>
    </location>
</feature>
<dbReference type="GO" id="GO:0015074">
    <property type="term" value="P:DNA integration"/>
    <property type="evidence" value="ECO:0007669"/>
    <property type="project" value="UniProtKB-KW"/>
</dbReference>
<dbReference type="EMBL" id="NVSR01000066">
    <property type="protein sequence ID" value="PCI27255.1"/>
    <property type="molecule type" value="Genomic_DNA"/>
</dbReference>
<proteinExistence type="inferred from homology"/>
<dbReference type="GO" id="GO:0006310">
    <property type="term" value="P:DNA recombination"/>
    <property type="evidence" value="ECO:0007669"/>
    <property type="project" value="UniProtKB-KW"/>
</dbReference>
<dbReference type="InterPro" id="IPR002104">
    <property type="entry name" value="Integrase_catalytic"/>
</dbReference>
<dbReference type="InterPro" id="IPR050090">
    <property type="entry name" value="Tyrosine_recombinase_XerCD"/>
</dbReference>
<dbReference type="CDD" id="cd01189">
    <property type="entry name" value="INT_ICEBs1_C_like"/>
    <property type="match status" value="1"/>
</dbReference>
<comment type="caution">
    <text evidence="8">The sequence shown here is derived from an EMBL/GenBank/DDBJ whole genome shotgun (WGS) entry which is preliminary data.</text>
</comment>
<dbReference type="AlphaFoldDB" id="A0A2A4T278"/>
<dbReference type="InterPro" id="IPR044068">
    <property type="entry name" value="CB"/>
</dbReference>
<dbReference type="SUPFAM" id="SSF56349">
    <property type="entry name" value="DNA breaking-rejoining enzymes"/>
    <property type="match status" value="1"/>
</dbReference>
<dbReference type="PANTHER" id="PTHR30349">
    <property type="entry name" value="PHAGE INTEGRASE-RELATED"/>
    <property type="match status" value="1"/>
</dbReference>
<evidence type="ECO:0000256" key="3">
    <source>
        <dbReference type="ARBA" id="ARBA00023125"/>
    </source>
</evidence>
<evidence type="ECO:0000256" key="1">
    <source>
        <dbReference type="ARBA" id="ARBA00008857"/>
    </source>
</evidence>
<dbReference type="PANTHER" id="PTHR30349:SF64">
    <property type="entry name" value="PROPHAGE INTEGRASE INTD-RELATED"/>
    <property type="match status" value="1"/>
</dbReference>
<sequence length="293" mass="34362">MSLFKEYSTIYLEFKKHEIKFSSYDKYFNIIENRINPIFGDMNIQEVKPSDVKRWLYSITDVGGKSLRTYLSVLGGIFQEALYDEVILRNPVKVVRLPKFSKPVIIPFTSDEVEKIMAAAPDHNYKYYIAIAFYTGMRSGEIIGLKKSDIDLEKSTIKIERTRSRFGESTPKTKTSLRTIPILEILRPFIIELLELHDNEYLFVTQYNEPYLDTHTFVESFWKPSLKELGIDYRRPYNTRHTYATNMLYRNLVTPIQLAQLLGHASTEMVFNVYVKFIDSEINDFDKSISIYN</sequence>